<keyword evidence="2" id="KW-1185">Reference proteome</keyword>
<organism evidence="3">
    <name type="scientific">Gongylonema pulchrum</name>
    <dbReference type="NCBI Taxonomy" id="637853"/>
    <lineage>
        <taxon>Eukaryota</taxon>
        <taxon>Metazoa</taxon>
        <taxon>Ecdysozoa</taxon>
        <taxon>Nematoda</taxon>
        <taxon>Chromadorea</taxon>
        <taxon>Rhabditida</taxon>
        <taxon>Spirurina</taxon>
        <taxon>Spiruromorpha</taxon>
        <taxon>Spiruroidea</taxon>
        <taxon>Gongylonematidae</taxon>
        <taxon>Gongylonema</taxon>
    </lineage>
</organism>
<dbReference type="AlphaFoldDB" id="A0A183ENN6"/>
<reference evidence="3" key="1">
    <citation type="submission" date="2016-06" db="UniProtKB">
        <authorList>
            <consortium name="WormBaseParasite"/>
        </authorList>
    </citation>
    <scope>IDENTIFICATION</scope>
</reference>
<reference evidence="1 2" key="2">
    <citation type="submission" date="2018-11" db="EMBL/GenBank/DDBJ databases">
        <authorList>
            <consortium name="Pathogen Informatics"/>
        </authorList>
    </citation>
    <scope>NUCLEOTIDE SEQUENCE [LARGE SCALE GENOMIC DNA]</scope>
</reference>
<evidence type="ECO:0000313" key="3">
    <source>
        <dbReference type="WBParaSite" id="GPUH_0002260401-mRNA-1"/>
    </source>
</evidence>
<name>A0A183ENN6_9BILA</name>
<proteinExistence type="predicted"/>
<accession>A0A183ENN6</accession>
<dbReference type="EMBL" id="UYRT01095416">
    <property type="protein sequence ID" value="VDN40236.1"/>
    <property type="molecule type" value="Genomic_DNA"/>
</dbReference>
<evidence type="ECO:0000313" key="2">
    <source>
        <dbReference type="Proteomes" id="UP000271098"/>
    </source>
</evidence>
<evidence type="ECO:0000313" key="1">
    <source>
        <dbReference type="EMBL" id="VDN40236.1"/>
    </source>
</evidence>
<dbReference type="Proteomes" id="UP000271098">
    <property type="component" value="Unassembled WGS sequence"/>
</dbReference>
<sequence>MIGGVRDEVNIRELADNNMNDYRICYGVESESDEEQGMNGGVRDEVNICELADNNMNGLLCLFSNSIIAET</sequence>
<dbReference type="WBParaSite" id="GPUH_0002260401-mRNA-1">
    <property type="protein sequence ID" value="GPUH_0002260401-mRNA-1"/>
    <property type="gene ID" value="GPUH_0002260401"/>
</dbReference>
<gene>
    <name evidence="1" type="ORF">GPUH_LOCUS22574</name>
</gene>
<protein>
    <submittedName>
        <fullName evidence="1 3">Uncharacterized protein</fullName>
    </submittedName>
</protein>